<dbReference type="RefSeq" id="WP_377313501.1">
    <property type="nucleotide sequence ID" value="NZ_JBHUIY010000001.1"/>
</dbReference>
<feature type="transmembrane region" description="Helical" evidence="1">
    <location>
        <begin position="463"/>
        <end position="490"/>
    </location>
</feature>
<proteinExistence type="predicted"/>
<dbReference type="SUPFAM" id="SSF82693">
    <property type="entry name" value="Multidrug efflux transporter AcrB pore domain, PN1, PN2, PC1 and PC2 subdomains"/>
    <property type="match status" value="3"/>
</dbReference>
<dbReference type="Pfam" id="PF00873">
    <property type="entry name" value="ACR_tran"/>
    <property type="match status" value="1"/>
</dbReference>
<sequence>MSVSAPFILRPVATTLLMVALLLAGLVAFPQLAVAPLPQVDFPTIVVSTTLPGADPQTVASSVTQPLERQFSQIAGVSQLTSTSVLGSSSITLQFDLERSIDAAAQDVQAAINAAGGQLPKTLPGPPTYRKVNPADTPILIIAVRSDGLPLPQVDDCADTVLAQQISRIPGVGQVSIGGEQKPAVRIQIDPARLAALGLDLEDLRGTIAEVTTNAPKGSLDGDRRAVTLYANDQFTSAPPWNDAVLAYRNGAPVRVRDIGRAVDGPENARMAAWVDGRRAIYLVIYKQPGANVIETVDRVRAALPQLQTAIPPSVQVEVVIDRTTTIRASVADVEFTLALTIGLVVLVIFLFLRNLWATVIPGIAVPLSLAGTAALMYLAHFSLDNLSLMALTIAVGFVVDDAIVMLENVYRHLEEGKKPLQAALDGAREIGFTIISISLSLVAVFIPLLLMSGVVGRLLREFALTVSMAIAVSVVVSLTLTPMLCARVLKDEHKVRHGRLYWAFERGFEAMLALYRHGLDRVLAHQRLTLAGFAATLAVTAALFVAIPKGFFPQQDTGVVFGTSDAAQDISFAEMSRRTLALGQVLSADPAIAHWTGSIGAASGQTLNNGRFFMALAPREQRDATAQAVVDRLRRATAGVVGATLYLQVPQDLNVGGRLSRTQYQYTLQDADLDELNRFAPLMLERMRALPELQDVASDQQTRGGAMTLTIDRDQAARFGIRPQLIDDTLYDAFGQRQVTQYFTQLNSYHVVMEVLPELQGSPATLDQIRLHSPSTGGAVPLSALVRAEPAPAGLLAVNHQGQFPAVTLSFNLRPGVALGDAVEAIKRAEAALDKPAALTGSFQGTAQVFQQSLATQPWLILAALVSVYLILGILYESFIHPLTILSTLPSAGAGALAFLMLGGHDMTLIALIGILLLIGIVKKNGIMIVDFAITAQRERGLPPHEAIREASLKRFRPIMMTTCAALLGGLPLMLGTGTGSELRQPLGVAMVGGLLVSQALTLFTTPVIYLWFERLRHRAR</sequence>
<reference evidence="3" key="1">
    <citation type="journal article" date="2019" name="Int. J. Syst. Evol. Microbiol.">
        <title>The Global Catalogue of Microorganisms (GCM) 10K type strain sequencing project: providing services to taxonomists for standard genome sequencing and annotation.</title>
        <authorList>
            <consortium name="The Broad Institute Genomics Platform"/>
            <consortium name="The Broad Institute Genome Sequencing Center for Infectious Disease"/>
            <person name="Wu L."/>
            <person name="Ma J."/>
        </authorList>
    </citation>
    <scope>NUCLEOTIDE SEQUENCE [LARGE SCALE GENOMIC DNA]</scope>
    <source>
        <strain evidence="3">KCTC 15012</strain>
    </source>
</reference>
<accession>A0ABW5C8G1</accession>
<feature type="transmembrane region" description="Helical" evidence="1">
    <location>
        <begin position="529"/>
        <end position="548"/>
    </location>
</feature>
<dbReference type="Gene3D" id="3.30.2090.10">
    <property type="entry name" value="Multidrug efflux transporter AcrB TolC docking domain, DN and DC subdomains"/>
    <property type="match status" value="2"/>
</dbReference>
<dbReference type="SUPFAM" id="SSF82866">
    <property type="entry name" value="Multidrug efflux transporter AcrB transmembrane domain"/>
    <property type="match status" value="2"/>
</dbReference>
<feature type="transmembrane region" description="Helical" evidence="1">
    <location>
        <begin position="360"/>
        <end position="381"/>
    </location>
</feature>
<dbReference type="PRINTS" id="PR00702">
    <property type="entry name" value="ACRIFLAVINRP"/>
</dbReference>
<feature type="transmembrane region" description="Helical" evidence="1">
    <location>
        <begin position="431"/>
        <end position="451"/>
    </location>
</feature>
<name>A0ABW5C8G1_9PROT</name>
<dbReference type="NCBIfam" id="NF033617">
    <property type="entry name" value="RND_permease_2"/>
    <property type="match status" value="1"/>
</dbReference>
<evidence type="ECO:0000313" key="3">
    <source>
        <dbReference type="Proteomes" id="UP001597296"/>
    </source>
</evidence>
<feature type="transmembrane region" description="Helical" evidence="1">
    <location>
        <begin position="910"/>
        <end position="935"/>
    </location>
</feature>
<dbReference type="Gene3D" id="1.20.1640.10">
    <property type="entry name" value="Multidrug efflux transporter AcrB transmembrane domain"/>
    <property type="match status" value="2"/>
</dbReference>
<comment type="caution">
    <text evidence="2">The sequence shown here is derived from an EMBL/GenBank/DDBJ whole genome shotgun (WGS) entry which is preliminary data.</text>
</comment>
<dbReference type="EMBL" id="JBHUIY010000001">
    <property type="protein sequence ID" value="MFD2232303.1"/>
    <property type="molecule type" value="Genomic_DNA"/>
</dbReference>
<dbReference type="Gene3D" id="3.30.70.1440">
    <property type="entry name" value="Multidrug efflux transporter AcrB pore domain"/>
    <property type="match status" value="1"/>
</dbReference>
<keyword evidence="1" id="KW-0472">Membrane</keyword>
<feature type="transmembrane region" description="Helical" evidence="1">
    <location>
        <begin position="336"/>
        <end position="353"/>
    </location>
</feature>
<dbReference type="PANTHER" id="PTHR32063:SF30">
    <property type="entry name" value="ACRB_ACRD_ACRF FAMILY PROTEIN"/>
    <property type="match status" value="1"/>
</dbReference>
<dbReference type="Gene3D" id="3.30.70.1430">
    <property type="entry name" value="Multidrug efflux transporter AcrB pore domain"/>
    <property type="match status" value="2"/>
</dbReference>
<keyword evidence="1" id="KW-1133">Transmembrane helix</keyword>
<gene>
    <name evidence="2" type="ORF">ACFSNB_00645</name>
</gene>
<keyword evidence="3" id="KW-1185">Reference proteome</keyword>
<protein>
    <submittedName>
        <fullName evidence="2">Multidrug efflux RND transporter permease subunit</fullName>
    </submittedName>
</protein>
<dbReference type="InterPro" id="IPR001036">
    <property type="entry name" value="Acrflvin-R"/>
</dbReference>
<feature type="transmembrane region" description="Helical" evidence="1">
    <location>
        <begin position="988"/>
        <end position="1014"/>
    </location>
</feature>
<feature type="transmembrane region" description="Helical" evidence="1">
    <location>
        <begin position="860"/>
        <end position="877"/>
    </location>
</feature>
<dbReference type="Gene3D" id="3.30.70.1320">
    <property type="entry name" value="Multidrug efflux transporter AcrB pore domain like"/>
    <property type="match status" value="1"/>
</dbReference>
<keyword evidence="1" id="KW-0812">Transmembrane</keyword>
<evidence type="ECO:0000313" key="2">
    <source>
        <dbReference type="EMBL" id="MFD2232303.1"/>
    </source>
</evidence>
<dbReference type="InterPro" id="IPR027463">
    <property type="entry name" value="AcrB_DN_DC_subdom"/>
</dbReference>
<dbReference type="PANTHER" id="PTHR32063">
    <property type="match status" value="1"/>
</dbReference>
<feature type="transmembrane region" description="Helical" evidence="1">
    <location>
        <begin position="956"/>
        <end position="976"/>
    </location>
</feature>
<evidence type="ECO:0000256" key="1">
    <source>
        <dbReference type="SAM" id="Phobius"/>
    </source>
</evidence>
<organism evidence="2 3">
    <name type="scientific">Phaeospirillum tilakii</name>
    <dbReference type="NCBI Taxonomy" id="741673"/>
    <lineage>
        <taxon>Bacteria</taxon>
        <taxon>Pseudomonadati</taxon>
        <taxon>Pseudomonadota</taxon>
        <taxon>Alphaproteobacteria</taxon>
        <taxon>Rhodospirillales</taxon>
        <taxon>Rhodospirillaceae</taxon>
        <taxon>Phaeospirillum</taxon>
    </lineage>
</organism>
<dbReference type="Proteomes" id="UP001597296">
    <property type="component" value="Unassembled WGS sequence"/>
</dbReference>
<dbReference type="SUPFAM" id="SSF82714">
    <property type="entry name" value="Multidrug efflux transporter AcrB TolC docking domain, DN and DC subdomains"/>
    <property type="match status" value="2"/>
</dbReference>